<gene>
    <name evidence="1" type="ORF">SFRICE_012999</name>
</gene>
<dbReference type="AlphaFoldDB" id="A0A2H1VRX2"/>
<reference evidence="1" key="1">
    <citation type="submission" date="2016-07" db="EMBL/GenBank/DDBJ databases">
        <authorList>
            <person name="Bretaudeau A."/>
        </authorList>
    </citation>
    <scope>NUCLEOTIDE SEQUENCE</scope>
    <source>
        <strain evidence="1">Rice</strain>
        <tissue evidence="1">Whole body</tissue>
    </source>
</reference>
<proteinExistence type="predicted"/>
<dbReference type="EMBL" id="ODYU01004075">
    <property type="protein sequence ID" value="SOQ43569.1"/>
    <property type="molecule type" value="Genomic_DNA"/>
</dbReference>
<protein>
    <submittedName>
        <fullName evidence="1">SFRICE_012999</fullName>
    </submittedName>
</protein>
<evidence type="ECO:0000313" key="1">
    <source>
        <dbReference type="EMBL" id="SOQ43569.1"/>
    </source>
</evidence>
<sequence length="353" mass="39274">MKSMKKIPTNNNWAESLPVTITSPGRKILFFLGNFTHYFLKILIISTLQKKDPWTKGDNHPLTFTVLGDARRSVRHLLTKKPPRSFFCFSSRSPGKPAKPSAAGVSVHRPASYAPHATDFSLSCIATHTTAFADPSYAPHHQQCLHGMRTDDVIRNACGAYDAYHNETKLLVYDCLVGRQVASATARQEVSISIQGSGEVFSSTESGNYTHHTHTTLNGTYNINFEQWVYIIQWYYVPGGGNHPMTSSALGEARVSRETTPFLLLRFEPAPRSGSGISRTGPHLWWSDGFLKRARNATRRTHGSVSPKTDVKQRLRCVSKVTCGPIPPFPIFPIPDSPTTLKFLTPKRLATHL</sequence>
<name>A0A2H1VRX2_SPOFR</name>
<accession>A0A2H1VRX2</accession>
<organism evidence="1">
    <name type="scientific">Spodoptera frugiperda</name>
    <name type="common">Fall armyworm</name>
    <dbReference type="NCBI Taxonomy" id="7108"/>
    <lineage>
        <taxon>Eukaryota</taxon>
        <taxon>Metazoa</taxon>
        <taxon>Ecdysozoa</taxon>
        <taxon>Arthropoda</taxon>
        <taxon>Hexapoda</taxon>
        <taxon>Insecta</taxon>
        <taxon>Pterygota</taxon>
        <taxon>Neoptera</taxon>
        <taxon>Endopterygota</taxon>
        <taxon>Lepidoptera</taxon>
        <taxon>Glossata</taxon>
        <taxon>Ditrysia</taxon>
        <taxon>Noctuoidea</taxon>
        <taxon>Noctuidae</taxon>
        <taxon>Amphipyrinae</taxon>
        <taxon>Spodoptera</taxon>
    </lineage>
</organism>